<feature type="region of interest" description="Disordered" evidence="1">
    <location>
        <begin position="67"/>
        <end position="103"/>
    </location>
</feature>
<gene>
    <name evidence="2" type="ORF">PAHAL_1G062200</name>
</gene>
<evidence type="ECO:0000313" key="2">
    <source>
        <dbReference type="EMBL" id="PAN04364.1"/>
    </source>
</evidence>
<dbReference type="Proteomes" id="UP000243499">
    <property type="component" value="Chromosome 1"/>
</dbReference>
<proteinExistence type="predicted"/>
<dbReference type="Gramene" id="PAN04364">
    <property type="protein sequence ID" value="PAN04364"/>
    <property type="gene ID" value="PAHAL_1G062200"/>
</dbReference>
<sequence length="173" mass="19187">MAKFISWAVCARAFTSLREESILLRADETPADRRFVNRSFFRGMDVTILAQKTLLYCAHATRHPWCPAVPTRQDQDSRRDSIQPPPTLQASGTPASGGSTYGHSEAAMRELQPWGPRGEDQPWVDTPGKTRTHASLLSRQCHVDGSETKWLPQPAIGGEQYRMMGKGTCTSNG</sequence>
<feature type="compositionally biased region" description="Polar residues" evidence="1">
    <location>
        <begin position="88"/>
        <end position="102"/>
    </location>
</feature>
<accession>A0A2S3GM05</accession>
<protein>
    <submittedName>
        <fullName evidence="2">Uncharacterized protein</fullName>
    </submittedName>
</protein>
<evidence type="ECO:0000256" key="1">
    <source>
        <dbReference type="SAM" id="MobiDB-lite"/>
    </source>
</evidence>
<reference evidence="2" key="1">
    <citation type="submission" date="2018-04" db="EMBL/GenBank/DDBJ databases">
        <title>WGS assembly of Panicum hallii.</title>
        <authorList>
            <person name="Lovell J."/>
            <person name="Jenkins J."/>
            <person name="Lowry D."/>
            <person name="Mamidi S."/>
            <person name="Sreedasyam A."/>
            <person name="Weng X."/>
            <person name="Barry K."/>
            <person name="Bonette J."/>
            <person name="Campitelli B."/>
            <person name="Daum C."/>
            <person name="Gordon S."/>
            <person name="Gould B."/>
            <person name="Lipzen A."/>
            <person name="Macqueen A."/>
            <person name="Palacio-Mejia J."/>
            <person name="Plott C."/>
            <person name="Shakirov E."/>
            <person name="Shu S."/>
            <person name="Yoshinaga Y."/>
            <person name="Zane M."/>
            <person name="Rokhsar D."/>
            <person name="Grimwood J."/>
            <person name="Schmutz J."/>
            <person name="Juenger T."/>
        </authorList>
    </citation>
    <scope>NUCLEOTIDE SEQUENCE [LARGE SCALE GENOMIC DNA]</scope>
    <source>
        <strain evidence="2">FIL2</strain>
    </source>
</reference>
<dbReference type="EMBL" id="CM008046">
    <property type="protein sequence ID" value="PAN04364.1"/>
    <property type="molecule type" value="Genomic_DNA"/>
</dbReference>
<name>A0A2S3GM05_9POAL</name>
<organism evidence="2">
    <name type="scientific">Panicum hallii</name>
    <dbReference type="NCBI Taxonomy" id="206008"/>
    <lineage>
        <taxon>Eukaryota</taxon>
        <taxon>Viridiplantae</taxon>
        <taxon>Streptophyta</taxon>
        <taxon>Embryophyta</taxon>
        <taxon>Tracheophyta</taxon>
        <taxon>Spermatophyta</taxon>
        <taxon>Magnoliopsida</taxon>
        <taxon>Liliopsida</taxon>
        <taxon>Poales</taxon>
        <taxon>Poaceae</taxon>
        <taxon>PACMAD clade</taxon>
        <taxon>Panicoideae</taxon>
        <taxon>Panicodae</taxon>
        <taxon>Paniceae</taxon>
        <taxon>Panicinae</taxon>
        <taxon>Panicum</taxon>
        <taxon>Panicum sect. Panicum</taxon>
    </lineage>
</organism>
<dbReference type="AlphaFoldDB" id="A0A2S3GM05"/>